<evidence type="ECO:0000313" key="3">
    <source>
        <dbReference type="Proteomes" id="UP000051802"/>
    </source>
</evidence>
<sequence length="90" mass="9291">MSAAGGATGPPAPTTMPTRAQLDADLHALEQTLPVRGTADAASFDHGAFQARIAELVRIASPDDQEHVRCRGEQMLLAAGLEPPPPPVVG</sequence>
<organism evidence="2 3">
    <name type="scientific">Stenotrophomonas panacihumi</name>
    <dbReference type="NCBI Taxonomy" id="676599"/>
    <lineage>
        <taxon>Bacteria</taxon>
        <taxon>Pseudomonadati</taxon>
        <taxon>Pseudomonadota</taxon>
        <taxon>Gammaproteobacteria</taxon>
        <taxon>Lysobacterales</taxon>
        <taxon>Lysobacteraceae</taxon>
        <taxon>Stenotrophomonas</taxon>
    </lineage>
</organism>
<evidence type="ECO:0000256" key="1">
    <source>
        <dbReference type="SAM" id="MobiDB-lite"/>
    </source>
</evidence>
<dbReference type="AlphaFoldDB" id="A0A0R0AJU1"/>
<proteinExistence type="predicted"/>
<name>A0A0R0AJU1_9GAMM</name>
<gene>
    <name evidence="2" type="ORF">ARC20_07575</name>
</gene>
<dbReference type="EMBL" id="LLXU01000063">
    <property type="protein sequence ID" value="KRG45375.1"/>
    <property type="molecule type" value="Genomic_DNA"/>
</dbReference>
<feature type="region of interest" description="Disordered" evidence="1">
    <location>
        <begin position="1"/>
        <end position="25"/>
    </location>
</feature>
<dbReference type="RefSeq" id="WP_057645968.1">
    <property type="nucleotide sequence ID" value="NZ_LLXU01000063.1"/>
</dbReference>
<dbReference type="Proteomes" id="UP000051802">
    <property type="component" value="Unassembled WGS sequence"/>
</dbReference>
<protein>
    <submittedName>
        <fullName evidence="2">Uncharacterized protein</fullName>
    </submittedName>
</protein>
<reference evidence="2 3" key="1">
    <citation type="submission" date="2015-10" db="EMBL/GenBank/DDBJ databases">
        <title>Genome sequencing and analysis of members of genus Stenotrophomonas.</title>
        <authorList>
            <person name="Patil P.P."/>
            <person name="Midha S."/>
            <person name="Patil P.B."/>
        </authorList>
    </citation>
    <scope>NUCLEOTIDE SEQUENCE [LARGE SCALE GENOMIC DNA]</scope>
    <source>
        <strain evidence="2 3">JCM 16536</strain>
    </source>
</reference>
<keyword evidence="3" id="KW-1185">Reference proteome</keyword>
<evidence type="ECO:0000313" key="2">
    <source>
        <dbReference type="EMBL" id="KRG45375.1"/>
    </source>
</evidence>
<accession>A0A0R0AJU1</accession>
<comment type="caution">
    <text evidence="2">The sequence shown here is derived from an EMBL/GenBank/DDBJ whole genome shotgun (WGS) entry which is preliminary data.</text>
</comment>